<dbReference type="SUPFAM" id="SSF47413">
    <property type="entry name" value="lambda repressor-like DNA-binding domains"/>
    <property type="match status" value="1"/>
</dbReference>
<sequence>MARFTPATPRSRRLGRELRRLRDAARLTLEEAGKRIGSSGSRIQRIESGDIKVRPGDVMELLVAYGVAIDGEPGESLLVMARELREAGWWQRLDALPSRYATMIAYEEEAAQIHNFEPVLIPGLLQTEAYARAVISVGQEMNAQAIDQRVQARMTRQAILTRKDHYPKLDVVVAEAALMVEVGGTEVMREQLDHLAEVSRQTNITIRMLRFAAGAHMANHGGFLILESLNDPPLGYIDTLAGALFLESPNETNRLTVVYNHLKELAMSPAESVKFIKERSRAMA</sequence>
<dbReference type="Pfam" id="PF13560">
    <property type="entry name" value="HTH_31"/>
    <property type="match status" value="1"/>
</dbReference>
<dbReference type="RefSeq" id="WP_192770995.1">
    <property type="nucleotide sequence ID" value="NZ_JADBEB010000001.1"/>
</dbReference>
<evidence type="ECO:0000313" key="2">
    <source>
        <dbReference type="EMBL" id="MBE1492025.1"/>
    </source>
</evidence>
<dbReference type="CDD" id="cd00093">
    <property type="entry name" value="HTH_XRE"/>
    <property type="match status" value="1"/>
</dbReference>
<dbReference type="InterPro" id="IPR001387">
    <property type="entry name" value="Cro/C1-type_HTH"/>
</dbReference>
<proteinExistence type="predicted"/>
<dbReference type="InterPro" id="IPR043917">
    <property type="entry name" value="DUF5753"/>
</dbReference>
<dbReference type="InterPro" id="IPR010982">
    <property type="entry name" value="Lambda_DNA-bd_dom_sf"/>
</dbReference>
<dbReference type="AlphaFoldDB" id="A0A927MIY4"/>
<gene>
    <name evidence="2" type="ORF">H4W31_007663</name>
</gene>
<name>A0A927MIY4_9ACTN</name>
<accession>A0A927MIY4</accession>
<dbReference type="SMART" id="SM00530">
    <property type="entry name" value="HTH_XRE"/>
    <property type="match status" value="1"/>
</dbReference>
<evidence type="ECO:0000313" key="3">
    <source>
        <dbReference type="Proteomes" id="UP000649753"/>
    </source>
</evidence>
<dbReference type="Pfam" id="PF19054">
    <property type="entry name" value="DUF5753"/>
    <property type="match status" value="1"/>
</dbReference>
<organism evidence="2 3">
    <name type="scientific">Plantactinospora soyae</name>
    <dbReference type="NCBI Taxonomy" id="1544732"/>
    <lineage>
        <taxon>Bacteria</taxon>
        <taxon>Bacillati</taxon>
        <taxon>Actinomycetota</taxon>
        <taxon>Actinomycetes</taxon>
        <taxon>Micromonosporales</taxon>
        <taxon>Micromonosporaceae</taxon>
        <taxon>Plantactinospora</taxon>
    </lineage>
</organism>
<dbReference type="GO" id="GO:0003677">
    <property type="term" value="F:DNA binding"/>
    <property type="evidence" value="ECO:0007669"/>
    <property type="project" value="InterPro"/>
</dbReference>
<protein>
    <submittedName>
        <fullName evidence="2">Transcriptional regulator with XRE-family HTH domain</fullName>
    </submittedName>
</protein>
<keyword evidence="3" id="KW-1185">Reference proteome</keyword>
<dbReference type="Gene3D" id="1.10.260.40">
    <property type="entry name" value="lambda repressor-like DNA-binding domains"/>
    <property type="match status" value="1"/>
</dbReference>
<evidence type="ECO:0000259" key="1">
    <source>
        <dbReference type="PROSITE" id="PS50943"/>
    </source>
</evidence>
<dbReference type="PROSITE" id="PS50943">
    <property type="entry name" value="HTH_CROC1"/>
    <property type="match status" value="1"/>
</dbReference>
<dbReference type="EMBL" id="JADBEB010000001">
    <property type="protein sequence ID" value="MBE1492025.1"/>
    <property type="molecule type" value="Genomic_DNA"/>
</dbReference>
<feature type="domain" description="HTH cro/C1-type" evidence="1">
    <location>
        <begin position="18"/>
        <end position="72"/>
    </location>
</feature>
<comment type="caution">
    <text evidence="2">The sequence shown here is derived from an EMBL/GenBank/DDBJ whole genome shotgun (WGS) entry which is preliminary data.</text>
</comment>
<dbReference type="Proteomes" id="UP000649753">
    <property type="component" value="Unassembled WGS sequence"/>
</dbReference>
<reference evidence="2" key="1">
    <citation type="submission" date="2020-10" db="EMBL/GenBank/DDBJ databases">
        <title>Sequencing the genomes of 1000 actinobacteria strains.</title>
        <authorList>
            <person name="Klenk H.-P."/>
        </authorList>
    </citation>
    <scope>NUCLEOTIDE SEQUENCE</scope>
    <source>
        <strain evidence="2">DSM 46832</strain>
    </source>
</reference>